<keyword evidence="2" id="KW-1185">Reference proteome</keyword>
<gene>
    <name evidence="1" type="ORF">CEPIT_LOCUS2377</name>
</gene>
<proteinExistence type="predicted"/>
<organism evidence="1 2">
    <name type="scientific">Cuscuta epithymum</name>
    <dbReference type="NCBI Taxonomy" id="186058"/>
    <lineage>
        <taxon>Eukaryota</taxon>
        <taxon>Viridiplantae</taxon>
        <taxon>Streptophyta</taxon>
        <taxon>Embryophyta</taxon>
        <taxon>Tracheophyta</taxon>
        <taxon>Spermatophyta</taxon>
        <taxon>Magnoliopsida</taxon>
        <taxon>eudicotyledons</taxon>
        <taxon>Gunneridae</taxon>
        <taxon>Pentapetalae</taxon>
        <taxon>asterids</taxon>
        <taxon>lamiids</taxon>
        <taxon>Solanales</taxon>
        <taxon>Convolvulaceae</taxon>
        <taxon>Cuscuteae</taxon>
        <taxon>Cuscuta</taxon>
        <taxon>Cuscuta subgen. Cuscuta</taxon>
    </lineage>
</organism>
<protein>
    <submittedName>
        <fullName evidence="1">Uncharacterized protein</fullName>
    </submittedName>
</protein>
<sequence>MTPHEGQSDGGTSTSGFQ</sequence>
<evidence type="ECO:0000313" key="1">
    <source>
        <dbReference type="EMBL" id="CAH9066151.1"/>
    </source>
</evidence>
<dbReference type="AlphaFoldDB" id="A0AAV0C3I2"/>
<accession>A0AAV0C3I2</accession>
<reference evidence="1" key="1">
    <citation type="submission" date="2022-07" db="EMBL/GenBank/DDBJ databases">
        <authorList>
            <person name="Macas J."/>
            <person name="Novak P."/>
            <person name="Neumann P."/>
        </authorList>
    </citation>
    <scope>NUCLEOTIDE SEQUENCE</scope>
</reference>
<name>A0AAV0C3I2_9ASTE</name>
<evidence type="ECO:0000313" key="2">
    <source>
        <dbReference type="Proteomes" id="UP001152523"/>
    </source>
</evidence>
<dbReference type="EMBL" id="CAMAPF010000012">
    <property type="protein sequence ID" value="CAH9066151.1"/>
    <property type="molecule type" value="Genomic_DNA"/>
</dbReference>
<comment type="caution">
    <text evidence="1">The sequence shown here is derived from an EMBL/GenBank/DDBJ whole genome shotgun (WGS) entry which is preliminary data.</text>
</comment>
<dbReference type="Proteomes" id="UP001152523">
    <property type="component" value="Unassembled WGS sequence"/>
</dbReference>